<dbReference type="AlphaFoldDB" id="A0A3Q3D8P8"/>
<evidence type="ECO:0000259" key="1">
    <source>
        <dbReference type="PROSITE" id="PS50222"/>
    </source>
</evidence>
<dbReference type="InterPro" id="IPR011992">
    <property type="entry name" value="EF-hand-dom_pair"/>
</dbReference>
<reference evidence="2" key="2">
    <citation type="submission" date="2025-09" db="UniProtKB">
        <authorList>
            <consortium name="Ensembl"/>
        </authorList>
    </citation>
    <scope>IDENTIFICATION</scope>
</reference>
<reference evidence="2" key="1">
    <citation type="submission" date="2025-08" db="UniProtKB">
        <authorList>
            <consortium name="Ensembl"/>
        </authorList>
    </citation>
    <scope>IDENTIFICATION</scope>
</reference>
<dbReference type="Ensembl" id="ENSHCOT00000004625.1">
    <property type="protein sequence ID" value="ENSHCOP00000005874.1"/>
    <property type="gene ID" value="ENSHCOG00000007586.1"/>
</dbReference>
<feature type="domain" description="EF-hand" evidence="1">
    <location>
        <begin position="44"/>
        <end position="79"/>
    </location>
</feature>
<dbReference type="InterPro" id="IPR002048">
    <property type="entry name" value="EF_hand_dom"/>
</dbReference>
<dbReference type="GeneTree" id="ENSGT01030000234782"/>
<name>A0A3Q3D8P8_HIPCM</name>
<dbReference type="PROSITE" id="PS50222">
    <property type="entry name" value="EF_HAND_2"/>
    <property type="match status" value="1"/>
</dbReference>
<dbReference type="SUPFAM" id="SSF47473">
    <property type="entry name" value="EF-hand"/>
    <property type="match status" value="1"/>
</dbReference>
<accession>A0A3Q3D8P8</accession>
<evidence type="ECO:0000313" key="2">
    <source>
        <dbReference type="Ensembl" id="ENSHCOP00000005874.1"/>
    </source>
</evidence>
<protein>
    <recommendedName>
        <fullName evidence="1">EF-hand domain-containing protein</fullName>
    </recommendedName>
</protein>
<evidence type="ECO:0000313" key="3">
    <source>
        <dbReference type="Proteomes" id="UP000264820"/>
    </source>
</evidence>
<keyword evidence="3" id="KW-1185">Reference proteome</keyword>
<dbReference type="Proteomes" id="UP000264820">
    <property type="component" value="Unplaced"/>
</dbReference>
<organism evidence="2 3">
    <name type="scientific">Hippocampus comes</name>
    <name type="common">Tiger tail seahorse</name>
    <dbReference type="NCBI Taxonomy" id="109280"/>
    <lineage>
        <taxon>Eukaryota</taxon>
        <taxon>Metazoa</taxon>
        <taxon>Chordata</taxon>
        <taxon>Craniata</taxon>
        <taxon>Vertebrata</taxon>
        <taxon>Euteleostomi</taxon>
        <taxon>Actinopterygii</taxon>
        <taxon>Neopterygii</taxon>
        <taxon>Teleostei</taxon>
        <taxon>Neoteleostei</taxon>
        <taxon>Acanthomorphata</taxon>
        <taxon>Syngnathiaria</taxon>
        <taxon>Syngnathiformes</taxon>
        <taxon>Syngnathoidei</taxon>
        <taxon>Syngnathidae</taxon>
        <taxon>Hippocampus</taxon>
    </lineage>
</organism>
<dbReference type="Gene3D" id="1.10.238.10">
    <property type="entry name" value="EF-hand"/>
    <property type="match status" value="1"/>
</dbReference>
<dbReference type="STRING" id="109280.ENSHCOP00000005874"/>
<sequence length="90" mass="10475">MGRLDEIVVTLSDLFDEYNNDDDKKKRLDKDEIGALLENEVNIDNFQIITKMLKQMDKNKDDELKLKEFGNAVTQLAILYYHRNKPGGEV</sequence>
<proteinExistence type="predicted"/>
<dbReference type="GO" id="GO:0005509">
    <property type="term" value="F:calcium ion binding"/>
    <property type="evidence" value="ECO:0007669"/>
    <property type="project" value="InterPro"/>
</dbReference>